<accession>A0A8H4A8U9</accession>
<dbReference type="AlphaFoldDB" id="A0A8H4A8U9"/>
<evidence type="ECO:0000313" key="2">
    <source>
        <dbReference type="EMBL" id="KAF0453677.1"/>
    </source>
</evidence>
<dbReference type="EMBL" id="WTPW01001138">
    <property type="protein sequence ID" value="KAF0453677.1"/>
    <property type="molecule type" value="Genomic_DNA"/>
</dbReference>
<protein>
    <submittedName>
        <fullName evidence="2">Uncharacterized protein</fullName>
    </submittedName>
</protein>
<evidence type="ECO:0000256" key="1">
    <source>
        <dbReference type="SAM" id="Phobius"/>
    </source>
</evidence>
<keyword evidence="3" id="KW-1185">Reference proteome</keyword>
<keyword evidence="1" id="KW-0472">Membrane</keyword>
<organism evidence="2 3">
    <name type="scientific">Gigaspora margarita</name>
    <dbReference type="NCBI Taxonomy" id="4874"/>
    <lineage>
        <taxon>Eukaryota</taxon>
        <taxon>Fungi</taxon>
        <taxon>Fungi incertae sedis</taxon>
        <taxon>Mucoromycota</taxon>
        <taxon>Glomeromycotina</taxon>
        <taxon>Glomeromycetes</taxon>
        <taxon>Diversisporales</taxon>
        <taxon>Gigasporaceae</taxon>
        <taxon>Gigaspora</taxon>
    </lineage>
</organism>
<dbReference type="OrthoDB" id="2400752at2759"/>
<feature type="transmembrane region" description="Helical" evidence="1">
    <location>
        <begin position="89"/>
        <end position="112"/>
    </location>
</feature>
<name>A0A8H4A8U9_GIGMA</name>
<dbReference type="Proteomes" id="UP000439903">
    <property type="component" value="Unassembled WGS sequence"/>
</dbReference>
<comment type="caution">
    <text evidence="2">The sequence shown here is derived from an EMBL/GenBank/DDBJ whole genome shotgun (WGS) entry which is preliminary data.</text>
</comment>
<gene>
    <name evidence="2" type="ORF">F8M41_001689</name>
</gene>
<evidence type="ECO:0000313" key="3">
    <source>
        <dbReference type="Proteomes" id="UP000439903"/>
    </source>
</evidence>
<proteinExistence type="predicted"/>
<keyword evidence="1" id="KW-0812">Transmembrane</keyword>
<sequence>MCKIAVSQSYHDWNSNCSCWMQQQYAKLWTCQVAGKYIAVAGQVGVYYEKWNFSTLDFYIGAPTACMGPGLGNYQVNIPTQEVFWDLPIVRGVSIIVGYVIAVPVLLLLLILL</sequence>
<reference evidence="2 3" key="1">
    <citation type="journal article" date="2019" name="Environ. Microbiol.">
        <title>At the nexus of three kingdoms: the genome of the mycorrhizal fungus Gigaspora margarita provides insights into plant, endobacterial and fungal interactions.</title>
        <authorList>
            <person name="Venice F."/>
            <person name="Ghignone S."/>
            <person name="Salvioli di Fossalunga A."/>
            <person name="Amselem J."/>
            <person name="Novero M."/>
            <person name="Xianan X."/>
            <person name="Sedzielewska Toro K."/>
            <person name="Morin E."/>
            <person name="Lipzen A."/>
            <person name="Grigoriev I.V."/>
            <person name="Henrissat B."/>
            <person name="Martin F.M."/>
            <person name="Bonfante P."/>
        </authorList>
    </citation>
    <scope>NUCLEOTIDE SEQUENCE [LARGE SCALE GENOMIC DNA]</scope>
    <source>
        <strain evidence="2 3">BEG34</strain>
    </source>
</reference>
<keyword evidence="1" id="KW-1133">Transmembrane helix</keyword>